<dbReference type="EC" id="2.7.7.13" evidence="2"/>
<dbReference type="GO" id="GO:0009298">
    <property type="term" value="P:GDP-mannose biosynthetic process"/>
    <property type="evidence" value="ECO:0007669"/>
    <property type="project" value="TreeGrafter"/>
</dbReference>
<keyword evidence="11" id="KW-1185">Reference proteome</keyword>
<evidence type="ECO:0000256" key="2">
    <source>
        <dbReference type="ARBA" id="ARBA00012387"/>
    </source>
</evidence>
<sequence>MDNKNVYCVIMAGGIGSRFWPMSRTSFPKQFHDILGTGTTLIQQTFERFLNICPKENIYIVTSSIYKDLVSSQLEGIDDANILLEPSRRNTAPCIAYAAHRIRKENKDAVMIVAPSDHLVLKESAFNKTIDCALTQAKNSGNLVTLGIKPSRPDTGYGYIQFEEDPDSDLEQVRKVKTFTEKPDIELAREFIHSGDFYWNSGIFIWTIDSILDAFAKYLPEVNDLFVDIESALGTDKEAAAISKVYSMSESISVDYGILEKAKNVNVVLSDFGWSDLGTWGSLFTQIKKDKEHNAVVGKNVVLSNCSDNMISVPEEKLVVIQGLNDFILVDTNDVLLVCPKADEQKIKQIVNDLKMNKNGHFV</sequence>
<evidence type="ECO:0000256" key="1">
    <source>
        <dbReference type="ARBA" id="ARBA00006115"/>
    </source>
</evidence>
<dbReference type="Pfam" id="PF00483">
    <property type="entry name" value="NTP_transferase"/>
    <property type="match status" value="1"/>
</dbReference>
<comment type="caution">
    <text evidence="10">The sequence shown here is derived from an EMBL/GenBank/DDBJ whole genome shotgun (WGS) entry which is preliminary data.</text>
</comment>
<dbReference type="GO" id="GO:0005525">
    <property type="term" value="F:GTP binding"/>
    <property type="evidence" value="ECO:0007669"/>
    <property type="project" value="UniProtKB-KW"/>
</dbReference>
<dbReference type="InterPro" id="IPR051161">
    <property type="entry name" value="Mannose-6P_isomerase_type2"/>
</dbReference>
<dbReference type="PANTHER" id="PTHR46390">
    <property type="entry name" value="MANNOSE-1-PHOSPHATE GUANYLYLTRANSFERASE"/>
    <property type="match status" value="1"/>
</dbReference>
<dbReference type="Pfam" id="PF22640">
    <property type="entry name" value="ManC_GMP_beta-helix"/>
    <property type="match status" value="1"/>
</dbReference>
<dbReference type="InterPro" id="IPR005835">
    <property type="entry name" value="NTP_transferase_dom"/>
</dbReference>
<keyword evidence="5" id="KW-0547">Nucleotide-binding</keyword>
<feature type="domain" description="Nucleotidyl transferase" evidence="8">
    <location>
        <begin position="9"/>
        <end position="291"/>
    </location>
</feature>
<accession>A0A7K3WNZ9</accession>
<evidence type="ECO:0000259" key="9">
    <source>
        <dbReference type="Pfam" id="PF22640"/>
    </source>
</evidence>
<keyword evidence="6" id="KW-0342">GTP-binding</keyword>
<gene>
    <name evidence="10" type="ORF">G3O08_07695</name>
</gene>
<dbReference type="SUPFAM" id="SSF159283">
    <property type="entry name" value="Guanosine diphospho-D-mannose pyrophosphorylase/mannose-6-phosphate isomerase linker domain"/>
    <property type="match status" value="1"/>
</dbReference>
<evidence type="ECO:0000313" key="10">
    <source>
        <dbReference type="EMBL" id="NEN23380.1"/>
    </source>
</evidence>
<dbReference type="CDD" id="cd02509">
    <property type="entry name" value="GDP-M1P_Guanylyltransferase"/>
    <property type="match status" value="1"/>
</dbReference>
<comment type="similarity">
    <text evidence="1">Belongs to the mannose-6-phosphate isomerase type 2 family.</text>
</comment>
<name>A0A7K3WNZ9_9FLAO</name>
<evidence type="ECO:0000256" key="4">
    <source>
        <dbReference type="ARBA" id="ARBA00022695"/>
    </source>
</evidence>
<keyword evidence="3 10" id="KW-0808">Transferase</keyword>
<evidence type="ECO:0000256" key="7">
    <source>
        <dbReference type="ARBA" id="ARBA00047343"/>
    </source>
</evidence>
<comment type="catalytic activity">
    <reaction evidence="7">
        <text>alpha-D-mannose 1-phosphate + GTP + H(+) = GDP-alpha-D-mannose + diphosphate</text>
        <dbReference type="Rhea" id="RHEA:15229"/>
        <dbReference type="ChEBI" id="CHEBI:15378"/>
        <dbReference type="ChEBI" id="CHEBI:33019"/>
        <dbReference type="ChEBI" id="CHEBI:37565"/>
        <dbReference type="ChEBI" id="CHEBI:57527"/>
        <dbReference type="ChEBI" id="CHEBI:58409"/>
        <dbReference type="EC" id="2.7.7.13"/>
    </reaction>
</comment>
<evidence type="ECO:0000256" key="6">
    <source>
        <dbReference type="ARBA" id="ARBA00023134"/>
    </source>
</evidence>
<protein>
    <recommendedName>
        <fullName evidence="2">mannose-1-phosphate guanylyltransferase</fullName>
        <ecNumber evidence="2">2.7.7.13</ecNumber>
    </recommendedName>
</protein>
<evidence type="ECO:0000256" key="5">
    <source>
        <dbReference type="ARBA" id="ARBA00022741"/>
    </source>
</evidence>
<dbReference type="Proteomes" id="UP000486602">
    <property type="component" value="Unassembled WGS sequence"/>
</dbReference>
<feature type="domain" description="MannoseP isomerase/GMP-like beta-helix" evidence="9">
    <location>
        <begin position="307"/>
        <end position="354"/>
    </location>
</feature>
<dbReference type="InterPro" id="IPR049577">
    <property type="entry name" value="GMPP_N"/>
</dbReference>
<reference evidence="10 11" key="1">
    <citation type="submission" date="2020-02" db="EMBL/GenBank/DDBJ databases">
        <title>Out from the shadows clarifying the taxonomy of the family Cryomorphaceae and related taxa by utilizing the GTDB taxonomic framework.</title>
        <authorList>
            <person name="Bowman J.P."/>
        </authorList>
    </citation>
    <scope>NUCLEOTIDE SEQUENCE [LARGE SCALE GENOMIC DNA]</scope>
    <source>
        <strain evidence="10 11">QSSC 1-22</strain>
    </source>
</reference>
<dbReference type="SUPFAM" id="SSF53448">
    <property type="entry name" value="Nucleotide-diphospho-sugar transferases"/>
    <property type="match status" value="1"/>
</dbReference>
<dbReference type="EMBL" id="JAAGVY010000010">
    <property type="protein sequence ID" value="NEN23380.1"/>
    <property type="molecule type" value="Genomic_DNA"/>
</dbReference>
<dbReference type="GO" id="GO:0004475">
    <property type="term" value="F:mannose-1-phosphate guanylyltransferase (GTP) activity"/>
    <property type="evidence" value="ECO:0007669"/>
    <property type="project" value="UniProtKB-EC"/>
</dbReference>
<evidence type="ECO:0000313" key="11">
    <source>
        <dbReference type="Proteomes" id="UP000486602"/>
    </source>
</evidence>
<proteinExistence type="inferred from homology"/>
<keyword evidence="4 10" id="KW-0548">Nucleotidyltransferase</keyword>
<dbReference type="InterPro" id="IPR029044">
    <property type="entry name" value="Nucleotide-diphossugar_trans"/>
</dbReference>
<dbReference type="AlphaFoldDB" id="A0A7K3WNZ9"/>
<organism evidence="10 11">
    <name type="scientific">Cryomorpha ignava</name>
    <dbReference type="NCBI Taxonomy" id="101383"/>
    <lineage>
        <taxon>Bacteria</taxon>
        <taxon>Pseudomonadati</taxon>
        <taxon>Bacteroidota</taxon>
        <taxon>Flavobacteriia</taxon>
        <taxon>Flavobacteriales</taxon>
        <taxon>Cryomorphaceae</taxon>
        <taxon>Cryomorpha</taxon>
    </lineage>
</organism>
<dbReference type="PANTHER" id="PTHR46390:SF1">
    <property type="entry name" value="MANNOSE-1-PHOSPHATE GUANYLYLTRANSFERASE"/>
    <property type="match status" value="1"/>
</dbReference>
<dbReference type="RefSeq" id="WP_163284543.1">
    <property type="nucleotide sequence ID" value="NZ_JAAGVY010000010.1"/>
</dbReference>
<dbReference type="Gene3D" id="3.90.550.10">
    <property type="entry name" value="Spore Coat Polysaccharide Biosynthesis Protein SpsA, Chain A"/>
    <property type="match status" value="1"/>
</dbReference>
<dbReference type="FunFam" id="3.90.550.10:FF:000046">
    <property type="entry name" value="Mannose-1-phosphate guanylyltransferase (GDP)"/>
    <property type="match status" value="1"/>
</dbReference>
<evidence type="ECO:0000256" key="3">
    <source>
        <dbReference type="ARBA" id="ARBA00022679"/>
    </source>
</evidence>
<dbReference type="InterPro" id="IPR054566">
    <property type="entry name" value="ManC/GMP-like_b-helix"/>
</dbReference>
<evidence type="ECO:0000259" key="8">
    <source>
        <dbReference type="Pfam" id="PF00483"/>
    </source>
</evidence>